<comment type="caution">
    <text evidence="1">The sequence shown here is derived from an EMBL/GenBank/DDBJ whole genome shotgun (WGS) entry which is preliminary data.</text>
</comment>
<keyword evidence="2" id="KW-1185">Reference proteome</keyword>
<dbReference type="EMBL" id="JACIJF010000004">
    <property type="protein sequence ID" value="MBB5710786.1"/>
    <property type="molecule type" value="Genomic_DNA"/>
</dbReference>
<accession>A0A840YM56</accession>
<evidence type="ECO:0000313" key="2">
    <source>
        <dbReference type="Proteomes" id="UP000527143"/>
    </source>
</evidence>
<gene>
    <name evidence="1" type="ORF">FHT02_002017</name>
</gene>
<name>A0A840YM56_9SPHN</name>
<proteinExistence type="predicted"/>
<dbReference type="RefSeq" id="WP_184086965.1">
    <property type="nucleotide sequence ID" value="NZ_JACIJF010000004.1"/>
</dbReference>
<protein>
    <submittedName>
        <fullName evidence="1">Putative nucleic acid-binding Zn-ribbon protein</fullName>
    </submittedName>
</protein>
<dbReference type="Proteomes" id="UP000527143">
    <property type="component" value="Unassembled WGS sequence"/>
</dbReference>
<dbReference type="AlphaFoldDB" id="A0A840YM56"/>
<organism evidence="1 2">
    <name type="scientific">Sphingomonas xinjiangensis</name>
    <dbReference type="NCBI Taxonomy" id="643568"/>
    <lineage>
        <taxon>Bacteria</taxon>
        <taxon>Pseudomonadati</taxon>
        <taxon>Pseudomonadota</taxon>
        <taxon>Alphaproteobacteria</taxon>
        <taxon>Sphingomonadales</taxon>
        <taxon>Sphingomonadaceae</taxon>
        <taxon>Sphingomonas</taxon>
    </lineage>
</organism>
<reference evidence="1 2" key="1">
    <citation type="submission" date="2020-08" db="EMBL/GenBank/DDBJ databases">
        <title>Genomic Encyclopedia of Type Strains, Phase IV (KMG-IV): sequencing the most valuable type-strain genomes for metagenomic binning, comparative biology and taxonomic classification.</title>
        <authorList>
            <person name="Goeker M."/>
        </authorList>
    </citation>
    <scope>NUCLEOTIDE SEQUENCE [LARGE SCALE GENOMIC DNA]</scope>
    <source>
        <strain evidence="1 2">DSM 26736</strain>
    </source>
</reference>
<sequence>MTPFDTALRVHRREVDALKASISTEVDRIATLDTQTRAHEATLREERALAYAMPFASDAYTARMKAERIRLNDAANHAQIRLGALRDQTVEVYGTMRAIEGAAERYQDDADRTAAVAEQGAIDDIAAAKFLAARRKVRGR</sequence>
<evidence type="ECO:0000313" key="1">
    <source>
        <dbReference type="EMBL" id="MBB5710786.1"/>
    </source>
</evidence>